<dbReference type="PANTHER" id="PTHR45138">
    <property type="entry name" value="REGULATORY COMPONENTS OF SENSORY TRANSDUCTION SYSTEM"/>
    <property type="match status" value="1"/>
</dbReference>
<organism evidence="3 4">
    <name type="scientific">Sphaerotilus sulfidivorans</name>
    <dbReference type="NCBI Taxonomy" id="639200"/>
    <lineage>
        <taxon>Bacteria</taxon>
        <taxon>Pseudomonadati</taxon>
        <taxon>Pseudomonadota</taxon>
        <taxon>Betaproteobacteria</taxon>
        <taxon>Burkholderiales</taxon>
        <taxon>Sphaerotilaceae</taxon>
        <taxon>Sphaerotilus</taxon>
    </lineage>
</organism>
<evidence type="ECO:0000256" key="1">
    <source>
        <dbReference type="ARBA" id="ARBA00012528"/>
    </source>
</evidence>
<gene>
    <name evidence="3" type="ORF">EWH46_05210</name>
</gene>
<dbReference type="KEGG" id="snn:EWH46_05210"/>
<dbReference type="CDD" id="cd00130">
    <property type="entry name" value="PAS"/>
    <property type="match status" value="1"/>
</dbReference>
<dbReference type="PROSITE" id="PS50112">
    <property type="entry name" value="PAS"/>
    <property type="match status" value="1"/>
</dbReference>
<dbReference type="NCBIfam" id="TIGR00254">
    <property type="entry name" value="GGDEF"/>
    <property type="match status" value="1"/>
</dbReference>
<proteinExistence type="predicted"/>
<reference evidence="3 4" key="1">
    <citation type="submission" date="2019-02" db="EMBL/GenBank/DDBJ databases">
        <title>Complete Genome Sequence and Methylome Analysis of Sphaerotilus natans subsp. sulfidivorans D-507.</title>
        <authorList>
            <person name="Fomenkov A."/>
            <person name="Gridneva E."/>
            <person name="Smolyakov D."/>
            <person name="Dubinina G."/>
            <person name="Vincze T."/>
            <person name="Grabovich M."/>
            <person name="Roberts R.J."/>
        </authorList>
    </citation>
    <scope>NUCLEOTIDE SEQUENCE [LARGE SCALE GENOMIC DNA]</scope>
    <source>
        <strain evidence="3 4">D-507</strain>
    </source>
</reference>
<evidence type="ECO:0000313" key="3">
    <source>
        <dbReference type="EMBL" id="QEN00243.1"/>
    </source>
</evidence>
<sequence>MMPRLRPFDTISRIAVGLAALVVLCLVTIDALFGLVADPAAREADRRRAVSQVLADQLMVAATRLGEREVQQMLDAFRRRETQALAIVLRPTGAEPVAGSGILQPAGDVGRMHLAVPVQLQGRDWGALELQWQPIPGEGWPQRLLSLSTLWPLLCFLGMTVLLRLYLGRVLNQLDPSGTVPGRVRTAYNSLTEGVMILDEHGRILLVNEAVAQITGRRDVSIGRQIEDIAVFASMRQDDPSRPLPWRMALENAVGVERIRMVIGEGSRARILLVSCAPLGPELDNPIERRLRRRKGAEGCLVVLADQTSLERAHEQLSRALKDLQGAHEQIRLKNEELFRLATRDPMTGCLNRRAFFEQAGALKERCNLEGRPVAAVMCDIDHFKSFNDRYGHAIGDEVIKAVAGIYNGSAREADLVCRYGGEEFCVLLPDCEEAVALAIADTLRRLVQDTAGDGIDHDPRLTITSSFGVAVTRSTRVGLEALIDQADQALYQSKRNGRNRCTLHEEKVAEPA</sequence>
<dbReference type="CDD" id="cd01949">
    <property type="entry name" value="GGDEF"/>
    <property type="match status" value="1"/>
</dbReference>
<dbReference type="Gene3D" id="3.30.70.270">
    <property type="match status" value="1"/>
</dbReference>
<dbReference type="InterPro" id="IPR029787">
    <property type="entry name" value="Nucleotide_cyclase"/>
</dbReference>
<dbReference type="Gene3D" id="3.30.450.20">
    <property type="entry name" value="PAS domain"/>
    <property type="match status" value="1"/>
</dbReference>
<dbReference type="FunFam" id="3.30.70.270:FF:000001">
    <property type="entry name" value="Diguanylate cyclase domain protein"/>
    <property type="match status" value="1"/>
</dbReference>
<dbReference type="GO" id="GO:0052621">
    <property type="term" value="F:diguanylate cyclase activity"/>
    <property type="evidence" value="ECO:0007669"/>
    <property type="project" value="UniProtKB-EC"/>
</dbReference>
<dbReference type="EMBL" id="CP035708">
    <property type="protein sequence ID" value="QEN00243.1"/>
    <property type="molecule type" value="Genomic_DNA"/>
</dbReference>
<name>A0A5C1PWS5_9BURK</name>
<dbReference type="Pfam" id="PF13188">
    <property type="entry name" value="PAS_8"/>
    <property type="match status" value="1"/>
</dbReference>
<dbReference type="Proteomes" id="UP000323522">
    <property type="component" value="Chromosome"/>
</dbReference>
<comment type="catalytic activity">
    <reaction evidence="2">
        <text>2 GTP = 3',3'-c-di-GMP + 2 diphosphate</text>
        <dbReference type="Rhea" id="RHEA:24898"/>
        <dbReference type="ChEBI" id="CHEBI:33019"/>
        <dbReference type="ChEBI" id="CHEBI:37565"/>
        <dbReference type="ChEBI" id="CHEBI:58805"/>
        <dbReference type="EC" id="2.7.7.65"/>
    </reaction>
</comment>
<evidence type="ECO:0000313" key="4">
    <source>
        <dbReference type="Proteomes" id="UP000323522"/>
    </source>
</evidence>
<dbReference type="SMART" id="SM00267">
    <property type="entry name" value="GGDEF"/>
    <property type="match status" value="1"/>
</dbReference>
<dbReference type="PANTHER" id="PTHR45138:SF9">
    <property type="entry name" value="DIGUANYLATE CYCLASE DGCM-RELATED"/>
    <property type="match status" value="1"/>
</dbReference>
<dbReference type="AlphaFoldDB" id="A0A5C1PWS5"/>
<dbReference type="PROSITE" id="PS50887">
    <property type="entry name" value="GGDEF"/>
    <property type="match status" value="1"/>
</dbReference>
<dbReference type="EC" id="2.7.7.65" evidence="1"/>
<dbReference type="InterPro" id="IPR035965">
    <property type="entry name" value="PAS-like_dom_sf"/>
</dbReference>
<dbReference type="InterPro" id="IPR043128">
    <property type="entry name" value="Rev_trsase/Diguanyl_cyclase"/>
</dbReference>
<dbReference type="Pfam" id="PF00990">
    <property type="entry name" value="GGDEF"/>
    <property type="match status" value="1"/>
</dbReference>
<dbReference type="SUPFAM" id="SSF55073">
    <property type="entry name" value="Nucleotide cyclase"/>
    <property type="match status" value="1"/>
</dbReference>
<dbReference type="SUPFAM" id="SSF55785">
    <property type="entry name" value="PYP-like sensor domain (PAS domain)"/>
    <property type="match status" value="1"/>
</dbReference>
<dbReference type="OrthoDB" id="9813903at2"/>
<accession>A0A5C1PWS5</accession>
<protein>
    <recommendedName>
        <fullName evidence="1">diguanylate cyclase</fullName>
        <ecNumber evidence="1">2.7.7.65</ecNumber>
    </recommendedName>
</protein>
<evidence type="ECO:0000256" key="2">
    <source>
        <dbReference type="ARBA" id="ARBA00034247"/>
    </source>
</evidence>
<dbReference type="InterPro" id="IPR000160">
    <property type="entry name" value="GGDEF_dom"/>
</dbReference>
<dbReference type="InterPro" id="IPR000014">
    <property type="entry name" value="PAS"/>
</dbReference>
<dbReference type="InterPro" id="IPR050469">
    <property type="entry name" value="Diguanylate_Cyclase"/>
</dbReference>